<proteinExistence type="predicted"/>
<dbReference type="EMBL" id="SNRW01007926">
    <property type="protein sequence ID" value="KAA6380398.1"/>
    <property type="molecule type" value="Genomic_DNA"/>
</dbReference>
<comment type="caution">
    <text evidence="1">The sequence shown here is derived from an EMBL/GenBank/DDBJ whole genome shotgun (WGS) entry which is preliminary data.</text>
</comment>
<protein>
    <submittedName>
        <fullName evidence="1">Uncharacterized protein</fullName>
    </submittedName>
</protein>
<name>A0A5J4VCY3_9EUKA</name>
<organism evidence="1 2">
    <name type="scientific">Streblomastix strix</name>
    <dbReference type="NCBI Taxonomy" id="222440"/>
    <lineage>
        <taxon>Eukaryota</taxon>
        <taxon>Metamonada</taxon>
        <taxon>Preaxostyla</taxon>
        <taxon>Oxymonadida</taxon>
        <taxon>Streblomastigidae</taxon>
        <taxon>Streblomastix</taxon>
    </lineage>
</organism>
<dbReference type="AlphaFoldDB" id="A0A5J4VCY3"/>
<reference evidence="1 2" key="1">
    <citation type="submission" date="2019-03" db="EMBL/GenBank/DDBJ databases">
        <title>Single cell metagenomics reveals metabolic interactions within the superorganism composed of flagellate Streblomastix strix and complex community of Bacteroidetes bacteria on its surface.</title>
        <authorList>
            <person name="Treitli S.C."/>
            <person name="Kolisko M."/>
            <person name="Husnik F."/>
            <person name="Keeling P."/>
            <person name="Hampl V."/>
        </authorList>
    </citation>
    <scope>NUCLEOTIDE SEQUENCE [LARGE SCALE GENOMIC DNA]</scope>
    <source>
        <strain evidence="1">ST1C</strain>
    </source>
</reference>
<evidence type="ECO:0000313" key="1">
    <source>
        <dbReference type="EMBL" id="KAA6380398.1"/>
    </source>
</evidence>
<accession>A0A5J4VCY3</accession>
<dbReference type="Proteomes" id="UP000324800">
    <property type="component" value="Unassembled WGS sequence"/>
</dbReference>
<sequence length="110" mass="13343">MPIWRQLYCRTFYTCQKFDLRKRLQLAQCLTLLILLREFLIQSHNFHILENQGKVPRFKLDTAVELFDWIRRLILLKFLRSMSDTIAHCNVLVTFVFEFENIVLTEIHIN</sequence>
<evidence type="ECO:0000313" key="2">
    <source>
        <dbReference type="Proteomes" id="UP000324800"/>
    </source>
</evidence>
<gene>
    <name evidence="1" type="ORF">EZS28_024075</name>
</gene>